<comment type="caution">
    <text evidence="7">The sequence shown here is derived from an EMBL/GenBank/DDBJ whole genome shotgun (WGS) entry which is preliminary data.</text>
</comment>
<dbReference type="InterPro" id="IPR009060">
    <property type="entry name" value="UBA-like_sf"/>
</dbReference>
<dbReference type="InterPro" id="IPR024654">
    <property type="entry name" value="Calcineurin-like_PHP_lpxH"/>
</dbReference>
<dbReference type="Proteomes" id="UP000078046">
    <property type="component" value="Unassembled WGS sequence"/>
</dbReference>
<organism evidence="7 8">
    <name type="scientific">Intoshia linei</name>
    <dbReference type="NCBI Taxonomy" id="1819745"/>
    <lineage>
        <taxon>Eukaryota</taxon>
        <taxon>Metazoa</taxon>
        <taxon>Spiralia</taxon>
        <taxon>Lophotrochozoa</taxon>
        <taxon>Mesozoa</taxon>
        <taxon>Orthonectida</taxon>
        <taxon>Rhopaluridae</taxon>
        <taxon>Intoshia</taxon>
    </lineage>
</organism>
<dbReference type="Gene3D" id="1.10.8.10">
    <property type="entry name" value="DNA helicase RuvA subunit, C-terminal domain"/>
    <property type="match status" value="1"/>
</dbReference>
<dbReference type="OrthoDB" id="10258130at2759"/>
<accession>A0A177B0N7</accession>
<feature type="region of interest" description="Disordered" evidence="5">
    <location>
        <begin position="180"/>
        <end position="199"/>
    </location>
</feature>
<gene>
    <name evidence="7" type="ORF">A3Q56_04976</name>
</gene>
<reference evidence="7 8" key="1">
    <citation type="submission" date="2016-04" db="EMBL/GenBank/DDBJ databases">
        <title>The genome of Intoshia linei affirms orthonectids as highly simplified spiralians.</title>
        <authorList>
            <person name="Mikhailov K.V."/>
            <person name="Slusarev G.S."/>
            <person name="Nikitin M.A."/>
            <person name="Logacheva M.D."/>
            <person name="Penin A."/>
            <person name="Aleoshin V."/>
            <person name="Panchin Y.V."/>
        </authorList>
    </citation>
    <scope>NUCLEOTIDE SEQUENCE [LARGE SCALE GENOMIC DNA]</scope>
    <source>
        <strain evidence="7">Intl2013</strain>
        <tissue evidence="7">Whole animal</tissue>
    </source>
</reference>
<dbReference type="SUPFAM" id="SSF56300">
    <property type="entry name" value="Metallo-dependent phosphatases"/>
    <property type="match status" value="1"/>
</dbReference>
<dbReference type="InterPro" id="IPR029052">
    <property type="entry name" value="Metallo-depent_PP-like"/>
</dbReference>
<dbReference type="GO" id="GO:0015031">
    <property type="term" value="P:protein transport"/>
    <property type="evidence" value="ECO:0007669"/>
    <property type="project" value="UniProtKB-KW"/>
</dbReference>
<evidence type="ECO:0000256" key="1">
    <source>
        <dbReference type="ARBA" id="ARBA00005945"/>
    </source>
</evidence>
<dbReference type="Pfam" id="PF12850">
    <property type="entry name" value="Metallophos_2"/>
    <property type="match status" value="1"/>
</dbReference>
<comment type="similarity">
    <text evidence="1 4">Belongs to the VPS29 family.</text>
</comment>
<evidence type="ECO:0000256" key="2">
    <source>
        <dbReference type="ARBA" id="ARBA00017767"/>
    </source>
</evidence>
<evidence type="ECO:0000256" key="4">
    <source>
        <dbReference type="RuleBase" id="RU362040"/>
    </source>
</evidence>
<dbReference type="SUPFAM" id="SSF46934">
    <property type="entry name" value="UBA-like"/>
    <property type="match status" value="1"/>
</dbReference>
<evidence type="ECO:0000256" key="3">
    <source>
        <dbReference type="ARBA" id="ARBA00031913"/>
    </source>
</evidence>
<proteinExistence type="inferred from homology"/>
<evidence type="ECO:0000259" key="6">
    <source>
        <dbReference type="Pfam" id="PF12850"/>
    </source>
</evidence>
<keyword evidence="4" id="KW-0813">Transport</keyword>
<comment type="function">
    <text evidence="4">Component of the commander complex that is essential for endosomal recycling of transmembrane cargos; the commander complex is composed of the Csubcomplex and the retriever subcomplex. Component of the retriever complex, which is a heterotrimeric complex related to retromer cargo-selective complex (CSC) and essential for retromer-independent retrieval and recycling of numerous cargos. Component of the retromer cargo-selective complex (CSC). The CSC is believed to be the core functional component of retromer or respective retromer complex variants acting to prevent missorting of selected transmembrane cargo proteins into the lysosomal degradation pathway. In the endosomes, retriever complex drives the retrieval and recycling of NxxY-motif-containing cargo proteins by coupling to snx17, a cargo essential for the homeostatic maintenance of numerous cell surface proteins associated with processes that include cell migration, cell adhesion, nutrient supply and cell signaling. The recruitment of the retriever complex to the endosomal membrane involves Cand WASH complexes.</text>
</comment>
<dbReference type="NCBIfam" id="TIGR00040">
    <property type="entry name" value="yfcE"/>
    <property type="match status" value="1"/>
</dbReference>
<dbReference type="AlphaFoldDB" id="A0A177B0N7"/>
<protein>
    <recommendedName>
        <fullName evidence="2 4">Vacuolar protein sorting-associated protein 29</fullName>
    </recommendedName>
    <alternativeName>
        <fullName evidence="3 4">Vesicle protein sorting 29</fullName>
    </alternativeName>
</protein>
<evidence type="ECO:0000313" key="7">
    <source>
        <dbReference type="EMBL" id="OAF67302.1"/>
    </source>
</evidence>
<evidence type="ECO:0000256" key="5">
    <source>
        <dbReference type="SAM" id="MobiDB-lite"/>
    </source>
</evidence>
<dbReference type="EMBL" id="LWCA01000697">
    <property type="protein sequence ID" value="OAF67302.1"/>
    <property type="molecule type" value="Genomic_DNA"/>
</dbReference>
<name>A0A177B0N7_9BILA</name>
<dbReference type="InterPro" id="IPR000979">
    <property type="entry name" value="Phosphodiesterase_MJ0936/Vps29"/>
</dbReference>
<keyword evidence="4" id="KW-0653">Protein transport</keyword>
<keyword evidence="8" id="KW-1185">Reference proteome</keyword>
<feature type="compositionally biased region" description="Low complexity" evidence="5">
    <location>
        <begin position="180"/>
        <end position="194"/>
    </location>
</feature>
<sequence>MSLKNETSFKIIYISTPGGMNLLEKLYTDVQDPLYRATQENFMVYKKEPKEIKDEDRGKLMTDPIPNPWSKKSKYTDVMLSKFKKPSHPKSILKNSKFKSNLKSSDTADIKDSNFSEDTRKFFKYLAENRLMGGSTEVSANKTNKTPVSENSKVEVDDNLLESMSSMVNMNDLSKIISSNLSNTSNQSSTQNNSEIKNDSNTMNMLTQMLQSMQTTDTMQQSRDEKFTDELEQLKNMGFSDVQKNIEVLTICNGDFILVIGDFNIPLLTTDIPLAFKGLLKSKKINRIICTGNFCSESTLNDLRRVNLNLCGSFGDYDSLVYRLPSISDSLVTTIQGLKFGIFHGHNTCPVNNCMEIKLMNVDMDCDVVITGNNTECYAYTSHGKIYLNPGSATGTSFLNGKTVIASFILLDIAATKKTETNMTAYLYRYKDGLVDTEKLVFR</sequence>
<feature type="domain" description="Calcineurin-like phosphoesterase" evidence="6">
    <location>
        <begin position="271"/>
        <end position="404"/>
    </location>
</feature>
<evidence type="ECO:0000313" key="8">
    <source>
        <dbReference type="Proteomes" id="UP000078046"/>
    </source>
</evidence>
<dbReference type="PANTHER" id="PTHR11124">
    <property type="entry name" value="VACUOLAR SORTING PROTEIN VPS29"/>
    <property type="match status" value="1"/>
</dbReference>
<dbReference type="Gene3D" id="3.60.21.10">
    <property type="match status" value="1"/>
</dbReference>